<name>A0A1J1HNQ3_9DIPT</name>
<dbReference type="Proteomes" id="UP000183832">
    <property type="component" value="Unassembled WGS sequence"/>
</dbReference>
<proteinExistence type="predicted"/>
<gene>
    <name evidence="1" type="ORF">CLUMA_CG001644</name>
</gene>
<protein>
    <submittedName>
        <fullName evidence="1">CLUMA_CG001644, isoform A</fullName>
    </submittedName>
</protein>
<dbReference type="EMBL" id="CVRI01000006">
    <property type="protein sequence ID" value="CRK87857.1"/>
    <property type="molecule type" value="Genomic_DNA"/>
</dbReference>
<reference evidence="1 2" key="1">
    <citation type="submission" date="2015-04" db="EMBL/GenBank/DDBJ databases">
        <authorList>
            <person name="Syromyatnikov M.Y."/>
            <person name="Popov V.N."/>
        </authorList>
    </citation>
    <scope>NUCLEOTIDE SEQUENCE [LARGE SCALE GENOMIC DNA]</scope>
</reference>
<sequence length="110" mass="12880">MTERQLEQFKNTPKFSHPLSFHFCFCLSCFLVRFYSPVETSHVSGNNRIYFLTQPPISSVCFFVCQTKKLTRELNTENVQLYDRKIYGLANRSSHLIQINGGRKKLQLRG</sequence>
<keyword evidence="2" id="KW-1185">Reference proteome</keyword>
<dbReference type="AlphaFoldDB" id="A0A1J1HNQ3"/>
<accession>A0A1J1HNQ3</accession>
<evidence type="ECO:0000313" key="1">
    <source>
        <dbReference type="EMBL" id="CRK87857.1"/>
    </source>
</evidence>
<evidence type="ECO:0000313" key="2">
    <source>
        <dbReference type="Proteomes" id="UP000183832"/>
    </source>
</evidence>
<organism evidence="1 2">
    <name type="scientific">Clunio marinus</name>
    <dbReference type="NCBI Taxonomy" id="568069"/>
    <lineage>
        <taxon>Eukaryota</taxon>
        <taxon>Metazoa</taxon>
        <taxon>Ecdysozoa</taxon>
        <taxon>Arthropoda</taxon>
        <taxon>Hexapoda</taxon>
        <taxon>Insecta</taxon>
        <taxon>Pterygota</taxon>
        <taxon>Neoptera</taxon>
        <taxon>Endopterygota</taxon>
        <taxon>Diptera</taxon>
        <taxon>Nematocera</taxon>
        <taxon>Chironomoidea</taxon>
        <taxon>Chironomidae</taxon>
        <taxon>Clunio</taxon>
    </lineage>
</organism>